<name>A0A7Y7WGL2_9PSED</name>
<evidence type="ECO:0000313" key="3">
    <source>
        <dbReference type="EMBL" id="NWB49015.1"/>
    </source>
</evidence>
<comment type="subcellular location">
    <subcellularLocation>
        <location evidence="1">Cell envelope</location>
    </subcellularLocation>
</comment>
<comment type="caution">
    <text evidence="3">The sequence shown here is derived from an EMBL/GenBank/DDBJ whole genome shotgun (WGS) entry which is preliminary data.</text>
</comment>
<dbReference type="SUPFAM" id="SSF111369">
    <property type="entry name" value="HlyD-like secretion proteins"/>
    <property type="match status" value="1"/>
</dbReference>
<accession>A0A7Y7WGL2</accession>
<evidence type="ECO:0000313" key="4">
    <source>
        <dbReference type="Proteomes" id="UP000582981"/>
    </source>
</evidence>
<dbReference type="EMBL" id="JACAPU010000024">
    <property type="protein sequence ID" value="NWB49015.1"/>
    <property type="molecule type" value="Genomic_DNA"/>
</dbReference>
<evidence type="ECO:0000256" key="1">
    <source>
        <dbReference type="ARBA" id="ARBA00004196"/>
    </source>
</evidence>
<evidence type="ECO:0000256" key="2">
    <source>
        <dbReference type="ARBA" id="ARBA00023054"/>
    </source>
</evidence>
<dbReference type="AlphaFoldDB" id="A0A7Y7WGL2"/>
<sequence length="440" mass="48161">MNAPVAGAVERVFAQFLDLERLTRAARTTEQLAYSLVNDGQALFGFRHAALLIAGKVRAVTGVSSVEPNAPFVAFVEHAVAQVFKLERAKPATVVPMDAFTVSVREDWQSLSAPQVFWLPLLDHKGEVFGGLWLARDNPWSPSEQVLLAQLGDTYSHAWLALQPRRPWRLRFTRKRQALLVVLALLSLLIPVRQSVLAPAEVVPLAGRVVAAPLDGVVAEFLVKPNQTVKTGDLLVRFESTTLKAQADVAQRALGVAEAELKANAQRAFADAESSSKIDLLAARVEQKRAERDYAAELLKRSEVRAERDGIAVFADAERWTGKPIQTGERLMEIADPNQAELRIELAVGDAIALTSDAEVALFLDSDPLQRYSAKLERVAYEAQSTPAGQLAYRLDASFTDTPVPRIGLRGTAKLFGQRAPLALYLLRRPLAGLRQSVGL</sequence>
<dbReference type="GO" id="GO:0030313">
    <property type="term" value="C:cell envelope"/>
    <property type="evidence" value="ECO:0007669"/>
    <property type="project" value="UniProtKB-SubCell"/>
</dbReference>
<dbReference type="Gene3D" id="2.40.50.100">
    <property type="match status" value="1"/>
</dbReference>
<gene>
    <name evidence="3" type="ORF">HX829_21250</name>
</gene>
<organism evidence="3 4">
    <name type="scientific">Pseudomonas gingeri</name>
    <dbReference type="NCBI Taxonomy" id="117681"/>
    <lineage>
        <taxon>Bacteria</taxon>
        <taxon>Pseudomonadati</taxon>
        <taxon>Pseudomonadota</taxon>
        <taxon>Gammaproteobacteria</taxon>
        <taxon>Pseudomonadales</taxon>
        <taxon>Pseudomonadaceae</taxon>
        <taxon>Pseudomonas</taxon>
    </lineage>
</organism>
<proteinExistence type="predicted"/>
<dbReference type="PANTHER" id="PTHR32347">
    <property type="entry name" value="EFFLUX SYSTEM COMPONENT YKNX-RELATED"/>
    <property type="match status" value="1"/>
</dbReference>
<protein>
    <submittedName>
        <fullName evidence="3">HlyD family efflux transporter periplasmic adaptor subunit</fullName>
    </submittedName>
</protein>
<dbReference type="InterPro" id="IPR050465">
    <property type="entry name" value="UPF0194_transport"/>
</dbReference>
<dbReference type="PANTHER" id="PTHR32347:SF23">
    <property type="entry name" value="BLL5650 PROTEIN"/>
    <property type="match status" value="1"/>
</dbReference>
<keyword evidence="2" id="KW-0175">Coiled coil</keyword>
<dbReference type="Proteomes" id="UP000582981">
    <property type="component" value="Unassembled WGS sequence"/>
</dbReference>
<dbReference type="RefSeq" id="WP_177144961.1">
    <property type="nucleotide sequence ID" value="NZ_JACAPU010000024.1"/>
</dbReference>
<reference evidence="3 4" key="1">
    <citation type="submission" date="2020-04" db="EMBL/GenBank/DDBJ databases">
        <title>Molecular characterization of pseudomonads from Agaricus bisporus reveal novel blotch 2 pathogens in Western Europe.</title>
        <authorList>
            <person name="Taparia T."/>
            <person name="Krijger M."/>
            <person name="Haynes E."/>
            <person name="Elpinstone J.G."/>
            <person name="Noble R."/>
            <person name="Van Der Wolf J."/>
        </authorList>
    </citation>
    <scope>NUCLEOTIDE SEQUENCE [LARGE SCALE GENOMIC DNA]</scope>
    <source>
        <strain evidence="3 4">F1001</strain>
    </source>
</reference>